<keyword evidence="2" id="KW-1185">Reference proteome</keyword>
<sequence length="194" mass="21704">MAYNILVDPGNVCGFPSEEVDIVSQYLDDVRLSDHVDRNFELVKNALVLPGRTYVTNASGHPTKFYRRDLHTTAQRWVDVARITANEMKMIASSGHHLGNKTPSTLAFLGMIMGLCQKASGSLPTVVHETIDGEVNDSCRSGSLMLIISLLLETNLGLMLISLREGHFNRREQLVLKWKQVRKQLKKKAKTGKE</sequence>
<name>A0A9D4VNZ3_PEA</name>
<reference evidence="1 2" key="1">
    <citation type="journal article" date="2022" name="Nat. Genet.">
        <title>Improved pea reference genome and pan-genome highlight genomic features and evolutionary characteristics.</title>
        <authorList>
            <person name="Yang T."/>
            <person name="Liu R."/>
            <person name="Luo Y."/>
            <person name="Hu S."/>
            <person name="Wang D."/>
            <person name="Wang C."/>
            <person name="Pandey M.K."/>
            <person name="Ge S."/>
            <person name="Xu Q."/>
            <person name="Li N."/>
            <person name="Li G."/>
            <person name="Huang Y."/>
            <person name="Saxena R.K."/>
            <person name="Ji Y."/>
            <person name="Li M."/>
            <person name="Yan X."/>
            <person name="He Y."/>
            <person name="Liu Y."/>
            <person name="Wang X."/>
            <person name="Xiang C."/>
            <person name="Varshney R.K."/>
            <person name="Ding H."/>
            <person name="Gao S."/>
            <person name="Zong X."/>
        </authorList>
    </citation>
    <scope>NUCLEOTIDE SEQUENCE [LARGE SCALE GENOMIC DNA]</scope>
    <source>
        <strain evidence="1 2">cv. Zhongwan 6</strain>
    </source>
</reference>
<comment type="caution">
    <text evidence="1">The sequence shown here is derived from an EMBL/GenBank/DDBJ whole genome shotgun (WGS) entry which is preliminary data.</text>
</comment>
<evidence type="ECO:0000313" key="1">
    <source>
        <dbReference type="EMBL" id="KAI5387041.1"/>
    </source>
</evidence>
<protein>
    <submittedName>
        <fullName evidence="1">Uncharacterized protein</fullName>
    </submittedName>
</protein>
<accession>A0A9D4VNZ3</accession>
<gene>
    <name evidence="1" type="ORF">KIW84_073262</name>
</gene>
<dbReference type="EMBL" id="JAMSHJ010000007">
    <property type="protein sequence ID" value="KAI5387041.1"/>
    <property type="molecule type" value="Genomic_DNA"/>
</dbReference>
<dbReference type="Proteomes" id="UP001058974">
    <property type="component" value="Chromosome 7"/>
</dbReference>
<proteinExistence type="predicted"/>
<evidence type="ECO:0000313" key="2">
    <source>
        <dbReference type="Proteomes" id="UP001058974"/>
    </source>
</evidence>
<dbReference type="AlphaFoldDB" id="A0A9D4VNZ3"/>
<organism evidence="1 2">
    <name type="scientific">Pisum sativum</name>
    <name type="common">Garden pea</name>
    <name type="synonym">Lathyrus oleraceus</name>
    <dbReference type="NCBI Taxonomy" id="3888"/>
    <lineage>
        <taxon>Eukaryota</taxon>
        <taxon>Viridiplantae</taxon>
        <taxon>Streptophyta</taxon>
        <taxon>Embryophyta</taxon>
        <taxon>Tracheophyta</taxon>
        <taxon>Spermatophyta</taxon>
        <taxon>Magnoliopsida</taxon>
        <taxon>eudicotyledons</taxon>
        <taxon>Gunneridae</taxon>
        <taxon>Pentapetalae</taxon>
        <taxon>rosids</taxon>
        <taxon>fabids</taxon>
        <taxon>Fabales</taxon>
        <taxon>Fabaceae</taxon>
        <taxon>Papilionoideae</taxon>
        <taxon>50 kb inversion clade</taxon>
        <taxon>NPAAA clade</taxon>
        <taxon>Hologalegina</taxon>
        <taxon>IRL clade</taxon>
        <taxon>Fabeae</taxon>
        <taxon>Lathyrus</taxon>
    </lineage>
</organism>
<dbReference type="Gramene" id="Psat07G0326200-T1">
    <property type="protein sequence ID" value="KAI5387041.1"/>
    <property type="gene ID" value="KIW84_073262"/>
</dbReference>